<dbReference type="GO" id="GO:0016788">
    <property type="term" value="F:hydrolase activity, acting on ester bonds"/>
    <property type="evidence" value="ECO:0007669"/>
    <property type="project" value="InterPro"/>
</dbReference>
<keyword evidence="5 6" id="KW-0460">Magnesium</keyword>
<dbReference type="OrthoDB" id="196567at2"/>
<feature type="domain" description="PIN" evidence="7">
    <location>
        <begin position="5"/>
        <end position="120"/>
    </location>
</feature>
<dbReference type="GO" id="GO:0090729">
    <property type="term" value="F:toxin activity"/>
    <property type="evidence" value="ECO:0007669"/>
    <property type="project" value="UniProtKB-KW"/>
</dbReference>
<gene>
    <name evidence="6" type="primary">vapC</name>
    <name evidence="8" type="ORF">DFJ64_0020</name>
</gene>
<dbReference type="GO" id="GO:0004540">
    <property type="term" value="F:RNA nuclease activity"/>
    <property type="evidence" value="ECO:0007669"/>
    <property type="project" value="InterPro"/>
</dbReference>
<comment type="cofactor">
    <cofactor evidence="6">
        <name>Mg(2+)</name>
        <dbReference type="ChEBI" id="CHEBI:18420"/>
    </cofactor>
</comment>
<evidence type="ECO:0000256" key="3">
    <source>
        <dbReference type="ARBA" id="ARBA00022723"/>
    </source>
</evidence>
<dbReference type="InterPro" id="IPR022907">
    <property type="entry name" value="VapC_family"/>
</dbReference>
<dbReference type="AlphaFoldDB" id="A0A3D9UZK3"/>
<comment type="similarity">
    <text evidence="6">Belongs to the PINc/VapC protein family.</text>
</comment>
<dbReference type="RefSeq" id="WP_115848582.1">
    <property type="nucleotide sequence ID" value="NZ_QTUC01000001.1"/>
</dbReference>
<dbReference type="NCBIfam" id="TIGR00028">
    <property type="entry name" value="Mtu_PIN_fam"/>
    <property type="match status" value="1"/>
</dbReference>
<dbReference type="GO" id="GO:0000287">
    <property type="term" value="F:magnesium ion binding"/>
    <property type="evidence" value="ECO:0007669"/>
    <property type="project" value="UniProtKB-UniRule"/>
</dbReference>
<protein>
    <recommendedName>
        <fullName evidence="6">Ribonuclease VapC</fullName>
        <shortName evidence="6">RNase VapC</shortName>
        <ecNumber evidence="6">3.1.-.-</ecNumber>
    </recommendedName>
    <alternativeName>
        <fullName evidence="6">Toxin VapC</fullName>
    </alternativeName>
</protein>
<dbReference type="InterPro" id="IPR029060">
    <property type="entry name" value="PIN-like_dom_sf"/>
</dbReference>
<dbReference type="SUPFAM" id="SSF88723">
    <property type="entry name" value="PIN domain-like"/>
    <property type="match status" value="1"/>
</dbReference>
<dbReference type="InterPro" id="IPR002716">
    <property type="entry name" value="PIN_dom"/>
</dbReference>
<dbReference type="EMBL" id="QTUC01000001">
    <property type="protein sequence ID" value="REF34659.1"/>
    <property type="molecule type" value="Genomic_DNA"/>
</dbReference>
<keyword evidence="4 6" id="KW-0378">Hydrolase</keyword>
<feature type="binding site" evidence="6">
    <location>
        <position position="98"/>
    </location>
    <ligand>
        <name>Mg(2+)</name>
        <dbReference type="ChEBI" id="CHEBI:18420"/>
    </ligand>
</feature>
<evidence type="ECO:0000256" key="1">
    <source>
        <dbReference type="ARBA" id="ARBA00022649"/>
    </source>
</evidence>
<dbReference type="HAMAP" id="MF_00265">
    <property type="entry name" value="VapC_Nob1"/>
    <property type="match status" value="1"/>
</dbReference>
<evidence type="ECO:0000259" key="7">
    <source>
        <dbReference type="Pfam" id="PF01850"/>
    </source>
</evidence>
<keyword evidence="2 6" id="KW-0540">Nuclease</keyword>
<accession>A0A3D9UZK3</accession>
<keyword evidence="3 6" id="KW-0479">Metal-binding</keyword>
<dbReference type="Gene3D" id="3.40.50.1010">
    <property type="entry name" value="5'-nuclease"/>
    <property type="match status" value="1"/>
</dbReference>
<comment type="caution">
    <text evidence="8">The sequence shown here is derived from an EMBL/GenBank/DDBJ whole genome shotgun (WGS) entry which is preliminary data.</text>
</comment>
<name>A0A3D9UZK3_THECX</name>
<keyword evidence="9" id="KW-1185">Reference proteome</keyword>
<evidence type="ECO:0000256" key="2">
    <source>
        <dbReference type="ARBA" id="ARBA00022722"/>
    </source>
</evidence>
<dbReference type="EC" id="3.1.-.-" evidence="6"/>
<evidence type="ECO:0000256" key="5">
    <source>
        <dbReference type="ARBA" id="ARBA00022842"/>
    </source>
</evidence>
<dbReference type="Proteomes" id="UP000256485">
    <property type="component" value="Unassembled WGS sequence"/>
</dbReference>
<organism evidence="8 9">
    <name type="scientific">Thermasporomyces composti</name>
    <dbReference type="NCBI Taxonomy" id="696763"/>
    <lineage>
        <taxon>Bacteria</taxon>
        <taxon>Bacillati</taxon>
        <taxon>Actinomycetota</taxon>
        <taxon>Actinomycetes</taxon>
        <taxon>Propionibacteriales</taxon>
        <taxon>Nocardioidaceae</taxon>
        <taxon>Thermasporomyces</taxon>
    </lineage>
</organism>
<keyword evidence="6" id="KW-0800">Toxin</keyword>
<evidence type="ECO:0000313" key="9">
    <source>
        <dbReference type="Proteomes" id="UP000256485"/>
    </source>
</evidence>
<feature type="binding site" evidence="6">
    <location>
        <position position="8"/>
    </location>
    <ligand>
        <name>Mg(2+)</name>
        <dbReference type="ChEBI" id="CHEBI:18420"/>
    </ligand>
</feature>
<comment type="function">
    <text evidence="6">Toxic component of a toxin-antitoxin (TA) system. An RNase.</text>
</comment>
<proteinExistence type="inferred from homology"/>
<dbReference type="InterPro" id="IPR006226">
    <property type="entry name" value="Mtu_PIN"/>
</dbReference>
<keyword evidence="1 6" id="KW-1277">Toxin-antitoxin system</keyword>
<evidence type="ECO:0000256" key="4">
    <source>
        <dbReference type="ARBA" id="ARBA00022801"/>
    </source>
</evidence>
<dbReference type="GO" id="GO:0045926">
    <property type="term" value="P:negative regulation of growth"/>
    <property type="evidence" value="ECO:0007669"/>
    <property type="project" value="UniProtKB-ARBA"/>
</dbReference>
<reference evidence="8 9" key="1">
    <citation type="submission" date="2018-08" db="EMBL/GenBank/DDBJ databases">
        <title>Sequencing the genomes of 1000 actinobacteria strains.</title>
        <authorList>
            <person name="Klenk H.-P."/>
        </authorList>
    </citation>
    <scope>NUCLEOTIDE SEQUENCE [LARGE SCALE GENOMIC DNA]</scope>
    <source>
        <strain evidence="8 9">DSM 22891</strain>
    </source>
</reference>
<evidence type="ECO:0000313" key="8">
    <source>
        <dbReference type="EMBL" id="REF34659.1"/>
    </source>
</evidence>
<sequence>MTAPYLLDTNALIALVIADHEHHQRVATWARGVARIAVCPIVEGGLLRFLIRIGESTATATALLAALADADRCEFWADSISYVDVTLDHVHGHRQVTDAYLAALAASRGARLATLDEGLAAALPDQVLLIP</sequence>
<evidence type="ECO:0000256" key="6">
    <source>
        <dbReference type="HAMAP-Rule" id="MF_00265"/>
    </source>
</evidence>
<dbReference type="Pfam" id="PF01850">
    <property type="entry name" value="PIN"/>
    <property type="match status" value="1"/>
</dbReference>